<evidence type="ECO:0000313" key="3">
    <source>
        <dbReference type="Proteomes" id="UP000256964"/>
    </source>
</evidence>
<accession>A0A371CP93</accession>
<organism evidence="2 3">
    <name type="scientific">Lentinus brumalis</name>
    <dbReference type="NCBI Taxonomy" id="2498619"/>
    <lineage>
        <taxon>Eukaryota</taxon>
        <taxon>Fungi</taxon>
        <taxon>Dikarya</taxon>
        <taxon>Basidiomycota</taxon>
        <taxon>Agaricomycotina</taxon>
        <taxon>Agaricomycetes</taxon>
        <taxon>Polyporales</taxon>
        <taxon>Polyporaceae</taxon>
        <taxon>Lentinus</taxon>
    </lineage>
</organism>
<name>A0A371CP93_9APHY</name>
<reference evidence="2 3" key="1">
    <citation type="journal article" date="2018" name="Biotechnol. Biofuels">
        <title>Integrative visual omics of the white-rot fungus Polyporus brumalis exposes the biotechnological potential of its oxidative enzymes for delignifying raw plant biomass.</title>
        <authorList>
            <person name="Miyauchi S."/>
            <person name="Rancon A."/>
            <person name="Drula E."/>
            <person name="Hage H."/>
            <person name="Chaduli D."/>
            <person name="Favel A."/>
            <person name="Grisel S."/>
            <person name="Henrissat B."/>
            <person name="Herpoel-Gimbert I."/>
            <person name="Ruiz-Duenas F.J."/>
            <person name="Chevret D."/>
            <person name="Hainaut M."/>
            <person name="Lin J."/>
            <person name="Wang M."/>
            <person name="Pangilinan J."/>
            <person name="Lipzen A."/>
            <person name="Lesage-Meessen L."/>
            <person name="Navarro D."/>
            <person name="Riley R."/>
            <person name="Grigoriev I.V."/>
            <person name="Zhou S."/>
            <person name="Raouche S."/>
            <person name="Rosso M.N."/>
        </authorList>
    </citation>
    <scope>NUCLEOTIDE SEQUENCE [LARGE SCALE GENOMIC DNA]</scope>
    <source>
        <strain evidence="2 3">BRFM 1820</strain>
    </source>
</reference>
<feature type="compositionally biased region" description="Polar residues" evidence="1">
    <location>
        <begin position="120"/>
        <end position="134"/>
    </location>
</feature>
<dbReference type="Proteomes" id="UP000256964">
    <property type="component" value="Unassembled WGS sequence"/>
</dbReference>
<keyword evidence="3" id="KW-1185">Reference proteome</keyword>
<dbReference type="EMBL" id="KZ857493">
    <property type="protein sequence ID" value="RDX42101.1"/>
    <property type="molecule type" value="Genomic_DNA"/>
</dbReference>
<protein>
    <submittedName>
        <fullName evidence="2">Uncharacterized protein</fullName>
    </submittedName>
</protein>
<evidence type="ECO:0000313" key="2">
    <source>
        <dbReference type="EMBL" id="RDX42101.1"/>
    </source>
</evidence>
<proteinExistence type="predicted"/>
<sequence length="187" mass="21139">MCDSFQGNTRAYTWKTNSWTEVLARISFGRRVAAVALGKYRDEKRKLNELYASRSQKHDHDSLDSRNALRRIPEPTEQKFLKEASSPRGQHIQTRGEPEALLRQLQFYHRNRIREGSPAAQVSTHSDTLGSATPTRGHATVQRTSGHGRLRVLSSLSKSVPGRECLDNDSEVGQWHLTQDAAFDLKA</sequence>
<dbReference type="AlphaFoldDB" id="A0A371CP93"/>
<gene>
    <name evidence="2" type="ORF">OH76DRAFT_1411487</name>
</gene>
<feature type="region of interest" description="Disordered" evidence="1">
    <location>
        <begin position="114"/>
        <end position="146"/>
    </location>
</feature>
<evidence type="ECO:0000256" key="1">
    <source>
        <dbReference type="SAM" id="MobiDB-lite"/>
    </source>
</evidence>